<gene>
    <name evidence="1" type="ORF">Q0590_36550</name>
</gene>
<reference evidence="1" key="1">
    <citation type="submission" date="2023-07" db="EMBL/GenBank/DDBJ databases">
        <title>The genome sequence of Rhodocytophaga aerolata KACC 12507.</title>
        <authorList>
            <person name="Zhang X."/>
        </authorList>
    </citation>
    <scope>NUCLEOTIDE SEQUENCE</scope>
    <source>
        <strain evidence="1">KACC 12507</strain>
    </source>
</reference>
<evidence type="ECO:0000313" key="2">
    <source>
        <dbReference type="Proteomes" id="UP001168528"/>
    </source>
</evidence>
<name>A0ABT8RKE1_9BACT</name>
<evidence type="ECO:0008006" key="3">
    <source>
        <dbReference type="Google" id="ProtNLM"/>
    </source>
</evidence>
<accession>A0ABT8RKE1</accession>
<keyword evidence="2" id="KW-1185">Reference proteome</keyword>
<dbReference type="RefSeq" id="WP_302042633.1">
    <property type="nucleotide sequence ID" value="NZ_JAUKPO010000102.1"/>
</dbReference>
<dbReference type="Proteomes" id="UP001168528">
    <property type="component" value="Unassembled WGS sequence"/>
</dbReference>
<protein>
    <recommendedName>
        <fullName evidence="3">DUF4178 domain-containing protein</fullName>
    </recommendedName>
</protein>
<organism evidence="1 2">
    <name type="scientific">Rhodocytophaga aerolata</name>
    <dbReference type="NCBI Taxonomy" id="455078"/>
    <lineage>
        <taxon>Bacteria</taxon>
        <taxon>Pseudomonadati</taxon>
        <taxon>Bacteroidota</taxon>
        <taxon>Cytophagia</taxon>
        <taxon>Cytophagales</taxon>
        <taxon>Rhodocytophagaceae</taxon>
        <taxon>Rhodocytophaga</taxon>
    </lineage>
</organism>
<proteinExistence type="predicted"/>
<sequence length="144" mass="16765">MFDNLRIHPDMLPVSGEEKRLLAKSCAGEFQTKSLHRDLTMIEITKEGRLLWASFDQELYFSDEDLPEEYLVKEGEESLLLMGGFEVPVRKITWVEEKEYTGEVKFYDHVADLWYEFIAHFSNGKLSHIEKASPLPEPLEVDIL</sequence>
<dbReference type="EMBL" id="JAUKPO010000102">
    <property type="protein sequence ID" value="MDO1451838.1"/>
    <property type="molecule type" value="Genomic_DNA"/>
</dbReference>
<comment type="caution">
    <text evidence="1">The sequence shown here is derived from an EMBL/GenBank/DDBJ whole genome shotgun (WGS) entry which is preliminary data.</text>
</comment>
<evidence type="ECO:0000313" key="1">
    <source>
        <dbReference type="EMBL" id="MDO1451838.1"/>
    </source>
</evidence>